<accession>A0A644SVM3</accession>
<evidence type="ECO:0000313" key="1">
    <source>
        <dbReference type="EMBL" id="MPL58663.1"/>
    </source>
</evidence>
<dbReference type="AlphaFoldDB" id="A0A644SVM3"/>
<gene>
    <name evidence="1" type="ORF">SDC9_04205</name>
</gene>
<proteinExistence type="predicted"/>
<organism evidence="1">
    <name type="scientific">bioreactor metagenome</name>
    <dbReference type="NCBI Taxonomy" id="1076179"/>
    <lineage>
        <taxon>unclassified sequences</taxon>
        <taxon>metagenomes</taxon>
        <taxon>ecological metagenomes</taxon>
    </lineage>
</organism>
<sequence>MVSNTNIIINTDLVETFIINLASVPLKKKHLFIASFLAVKNDNNSEMSALIPYVEAKYKELIVAKEGTYKEKSFKNILGKLSYTLYSYRHQNNDDKFRRLDYGFSHETIFELYTDKHDHLEGASATEIIDNNYVPTHFMADAIKNGKYIPDHRELYGSGLLIRVAEPFYGILKTHENKYDYEKCLDFCKKASST</sequence>
<dbReference type="EMBL" id="VSSQ01000007">
    <property type="protein sequence ID" value="MPL58663.1"/>
    <property type="molecule type" value="Genomic_DNA"/>
</dbReference>
<reference evidence="1" key="1">
    <citation type="submission" date="2019-08" db="EMBL/GenBank/DDBJ databases">
        <authorList>
            <person name="Kucharzyk K."/>
            <person name="Murdoch R.W."/>
            <person name="Higgins S."/>
            <person name="Loffler F."/>
        </authorList>
    </citation>
    <scope>NUCLEOTIDE SEQUENCE</scope>
</reference>
<protein>
    <submittedName>
        <fullName evidence="1">Uncharacterized protein</fullName>
    </submittedName>
</protein>
<comment type="caution">
    <text evidence="1">The sequence shown here is derived from an EMBL/GenBank/DDBJ whole genome shotgun (WGS) entry which is preliminary data.</text>
</comment>
<name>A0A644SVM3_9ZZZZ</name>